<proteinExistence type="predicted"/>
<organism evidence="1">
    <name type="scientific">Siphoviridae sp. cttFh17</name>
    <dbReference type="NCBI Taxonomy" id="2826491"/>
    <lineage>
        <taxon>Viruses</taxon>
        <taxon>Duplodnaviria</taxon>
        <taxon>Heunggongvirae</taxon>
        <taxon>Uroviricota</taxon>
        <taxon>Caudoviricetes</taxon>
    </lineage>
</organism>
<sequence>MYLRKHVQTFGQVTLTLNDLLQEIGYSTKTNNKSIYSDFREIIKTEIINKGYASCSVDIFVVKPNDLFHLQLSYEHNLFFTEDSFVQITISEYEKICSLSSKINKSILLGIYLYIKQYIMDYPGDIAPAKISFPSKSQIAKGLDTSISTVENGLSVLESYKLIYIRRDMFVENKKEEGVFVPTRNVYALDPMELEGDSVLIELERIYGKRIYNKDDVSGEIRYLTKMKGE</sequence>
<reference evidence="1" key="1">
    <citation type="journal article" date="2021" name="Proc. Natl. Acad. Sci. U.S.A.">
        <title>A Catalog of Tens of Thousands of Viruses from Human Metagenomes Reveals Hidden Associations with Chronic Diseases.</title>
        <authorList>
            <person name="Tisza M.J."/>
            <person name="Buck C.B."/>
        </authorList>
    </citation>
    <scope>NUCLEOTIDE SEQUENCE</scope>
    <source>
        <strain evidence="1">CttFh17</strain>
    </source>
</reference>
<dbReference type="EMBL" id="BK015176">
    <property type="protein sequence ID" value="DAD94533.1"/>
    <property type="molecule type" value="Genomic_DNA"/>
</dbReference>
<evidence type="ECO:0000313" key="1">
    <source>
        <dbReference type="EMBL" id="DAD94533.1"/>
    </source>
</evidence>
<accession>A0A8S5NI86</accession>
<name>A0A8S5NI86_9CAUD</name>
<protein>
    <submittedName>
        <fullName evidence="1">Fatty acid metabolism regulator protein</fullName>
    </submittedName>
</protein>